<dbReference type="InterPro" id="IPR014710">
    <property type="entry name" value="RmlC-like_jellyroll"/>
</dbReference>
<feature type="domain" description="Cupin type-2" evidence="1">
    <location>
        <begin position="45"/>
        <end position="101"/>
    </location>
</feature>
<proteinExistence type="predicted"/>
<dbReference type="InterPro" id="IPR053146">
    <property type="entry name" value="QDO-like"/>
</dbReference>
<evidence type="ECO:0000313" key="2">
    <source>
        <dbReference type="EMBL" id="GAA3824296.1"/>
    </source>
</evidence>
<dbReference type="RefSeq" id="WP_344776290.1">
    <property type="nucleotide sequence ID" value="NZ_BAABAH010000009.1"/>
</dbReference>
<dbReference type="InterPro" id="IPR011051">
    <property type="entry name" value="RmlC_Cupin_sf"/>
</dbReference>
<accession>A0ABP7IQW4</accession>
<protein>
    <recommendedName>
        <fullName evidence="1">Cupin type-2 domain-containing protein</fullName>
    </recommendedName>
</protein>
<comment type="caution">
    <text evidence="2">The sequence shown here is derived from an EMBL/GenBank/DDBJ whole genome shotgun (WGS) entry which is preliminary data.</text>
</comment>
<evidence type="ECO:0000313" key="3">
    <source>
        <dbReference type="Proteomes" id="UP001501821"/>
    </source>
</evidence>
<sequence length="162" mass="17623">MTSTTAPLVRTGTQGERRWFFGGGEHLWKVRAEETRDAFFLFEDRMEQGKMTPLHTHPADETMYVLEGEIRMHLDGAEHAVGAGGVALAPRGVPHAFMVVSPVARMLCLHTPGTCEAFYWDASEPVAGDGPATGAVDFDRVRASAERNGGIELLGPPPFSRS</sequence>
<keyword evidence="3" id="KW-1185">Reference proteome</keyword>
<evidence type="ECO:0000259" key="1">
    <source>
        <dbReference type="Pfam" id="PF07883"/>
    </source>
</evidence>
<dbReference type="Proteomes" id="UP001501821">
    <property type="component" value="Unassembled WGS sequence"/>
</dbReference>
<organism evidence="2 3">
    <name type="scientific">Nocardioides panacisoli</name>
    <dbReference type="NCBI Taxonomy" id="627624"/>
    <lineage>
        <taxon>Bacteria</taxon>
        <taxon>Bacillati</taxon>
        <taxon>Actinomycetota</taxon>
        <taxon>Actinomycetes</taxon>
        <taxon>Propionibacteriales</taxon>
        <taxon>Nocardioidaceae</taxon>
        <taxon>Nocardioides</taxon>
    </lineage>
</organism>
<dbReference type="PANTHER" id="PTHR36440:SF1">
    <property type="entry name" value="PUTATIVE (AFU_ORTHOLOGUE AFUA_8G07350)-RELATED"/>
    <property type="match status" value="1"/>
</dbReference>
<dbReference type="SUPFAM" id="SSF51182">
    <property type="entry name" value="RmlC-like cupins"/>
    <property type="match status" value="1"/>
</dbReference>
<dbReference type="InterPro" id="IPR013096">
    <property type="entry name" value="Cupin_2"/>
</dbReference>
<reference evidence="3" key="1">
    <citation type="journal article" date="2019" name="Int. J. Syst. Evol. Microbiol.">
        <title>The Global Catalogue of Microorganisms (GCM) 10K type strain sequencing project: providing services to taxonomists for standard genome sequencing and annotation.</title>
        <authorList>
            <consortium name="The Broad Institute Genomics Platform"/>
            <consortium name="The Broad Institute Genome Sequencing Center for Infectious Disease"/>
            <person name="Wu L."/>
            <person name="Ma J."/>
        </authorList>
    </citation>
    <scope>NUCLEOTIDE SEQUENCE [LARGE SCALE GENOMIC DNA]</scope>
    <source>
        <strain evidence="3">JCM 16953</strain>
    </source>
</reference>
<name>A0ABP7IQW4_9ACTN</name>
<dbReference type="Pfam" id="PF07883">
    <property type="entry name" value="Cupin_2"/>
    <property type="match status" value="1"/>
</dbReference>
<dbReference type="Gene3D" id="2.60.120.10">
    <property type="entry name" value="Jelly Rolls"/>
    <property type="match status" value="1"/>
</dbReference>
<gene>
    <name evidence="2" type="ORF">GCM10022242_27160</name>
</gene>
<dbReference type="EMBL" id="BAABAH010000009">
    <property type="protein sequence ID" value="GAA3824296.1"/>
    <property type="molecule type" value="Genomic_DNA"/>
</dbReference>
<dbReference type="PANTHER" id="PTHR36440">
    <property type="entry name" value="PUTATIVE (AFU_ORTHOLOGUE AFUA_8G07350)-RELATED"/>
    <property type="match status" value="1"/>
</dbReference>